<name>A0A914RUI6_PAREQ</name>
<reference evidence="2" key="1">
    <citation type="submission" date="2022-11" db="UniProtKB">
        <authorList>
            <consortium name="WormBaseParasite"/>
        </authorList>
    </citation>
    <scope>IDENTIFICATION</scope>
</reference>
<keyword evidence="1" id="KW-1185">Reference proteome</keyword>
<dbReference type="WBParaSite" id="PEQ_0000992701-mRNA-1">
    <property type="protein sequence ID" value="PEQ_0000992701-mRNA-1"/>
    <property type="gene ID" value="PEQ_0000992701"/>
</dbReference>
<proteinExistence type="predicted"/>
<sequence>MRENEVVLKCQLNKLNENVLSERDKDENRMIDDETRKNNLVLINELQASQKKVFFCHIRSSVGRQVD</sequence>
<protein>
    <submittedName>
        <fullName evidence="2">Uncharacterized protein</fullName>
    </submittedName>
</protein>
<accession>A0A914RUI6</accession>
<organism evidence="1 2">
    <name type="scientific">Parascaris equorum</name>
    <name type="common">Equine roundworm</name>
    <dbReference type="NCBI Taxonomy" id="6256"/>
    <lineage>
        <taxon>Eukaryota</taxon>
        <taxon>Metazoa</taxon>
        <taxon>Ecdysozoa</taxon>
        <taxon>Nematoda</taxon>
        <taxon>Chromadorea</taxon>
        <taxon>Rhabditida</taxon>
        <taxon>Spirurina</taxon>
        <taxon>Ascaridomorpha</taxon>
        <taxon>Ascaridoidea</taxon>
        <taxon>Ascarididae</taxon>
        <taxon>Parascaris</taxon>
    </lineage>
</organism>
<dbReference type="AlphaFoldDB" id="A0A914RUI6"/>
<dbReference type="Proteomes" id="UP000887564">
    <property type="component" value="Unplaced"/>
</dbReference>
<evidence type="ECO:0000313" key="2">
    <source>
        <dbReference type="WBParaSite" id="PEQ_0000992701-mRNA-1"/>
    </source>
</evidence>
<evidence type="ECO:0000313" key="1">
    <source>
        <dbReference type="Proteomes" id="UP000887564"/>
    </source>
</evidence>